<dbReference type="EMBL" id="WNYA01000002">
    <property type="protein sequence ID" value="KAG8586176.1"/>
    <property type="molecule type" value="Genomic_DNA"/>
</dbReference>
<dbReference type="PROSITE" id="PS51041">
    <property type="entry name" value="EMI"/>
    <property type="match status" value="1"/>
</dbReference>
<feature type="domain" description="EMI" evidence="3">
    <location>
        <begin position="45"/>
        <end position="89"/>
    </location>
</feature>
<gene>
    <name evidence="4" type="ORF">GDO81_005283</name>
</gene>
<keyword evidence="1" id="KW-0732">Signal</keyword>
<reference evidence="4" key="1">
    <citation type="thesis" date="2020" institute="ProQuest LLC" country="789 East Eisenhower Parkway, Ann Arbor, MI, USA">
        <title>Comparative Genomics and Chromosome Evolution.</title>
        <authorList>
            <person name="Mudd A.B."/>
        </authorList>
    </citation>
    <scope>NUCLEOTIDE SEQUENCE</scope>
    <source>
        <strain evidence="4">237g6f4</strain>
        <tissue evidence="4">Blood</tissue>
    </source>
</reference>
<evidence type="ECO:0000259" key="3">
    <source>
        <dbReference type="PROSITE" id="PS51041"/>
    </source>
</evidence>
<name>A0AAV7CNL7_ENGPU</name>
<evidence type="ECO:0000313" key="5">
    <source>
        <dbReference type="Proteomes" id="UP000824782"/>
    </source>
</evidence>
<evidence type="ECO:0000256" key="2">
    <source>
        <dbReference type="ARBA" id="ARBA00023157"/>
    </source>
</evidence>
<sequence>MRRFHVKHIPLLLFSRMKLLGLPSMIPGLLWLVNIQTGTSLKVNGPNVCSYWESYTTAVKESYAHPYSQSSPDTCDTMWSYFKACTPPK</sequence>
<protein>
    <recommendedName>
        <fullName evidence="3">EMI domain-containing protein</fullName>
    </recommendedName>
</protein>
<evidence type="ECO:0000256" key="1">
    <source>
        <dbReference type="ARBA" id="ARBA00022729"/>
    </source>
</evidence>
<accession>A0AAV7CNL7</accession>
<proteinExistence type="predicted"/>
<organism evidence="4 5">
    <name type="scientific">Engystomops pustulosus</name>
    <name type="common">Tungara frog</name>
    <name type="synonym">Physalaemus pustulosus</name>
    <dbReference type="NCBI Taxonomy" id="76066"/>
    <lineage>
        <taxon>Eukaryota</taxon>
        <taxon>Metazoa</taxon>
        <taxon>Chordata</taxon>
        <taxon>Craniata</taxon>
        <taxon>Vertebrata</taxon>
        <taxon>Euteleostomi</taxon>
        <taxon>Amphibia</taxon>
        <taxon>Batrachia</taxon>
        <taxon>Anura</taxon>
        <taxon>Neobatrachia</taxon>
        <taxon>Hyloidea</taxon>
        <taxon>Leptodactylidae</taxon>
        <taxon>Leiuperinae</taxon>
        <taxon>Engystomops</taxon>
    </lineage>
</organism>
<comment type="caution">
    <text evidence="4">The sequence shown here is derived from an EMBL/GenBank/DDBJ whole genome shotgun (WGS) entry which is preliminary data.</text>
</comment>
<keyword evidence="2" id="KW-1015">Disulfide bond</keyword>
<keyword evidence="5" id="KW-1185">Reference proteome</keyword>
<dbReference type="AlphaFoldDB" id="A0AAV7CNL7"/>
<dbReference type="Proteomes" id="UP000824782">
    <property type="component" value="Unassembled WGS sequence"/>
</dbReference>
<dbReference type="InterPro" id="IPR011489">
    <property type="entry name" value="EMI_domain"/>
</dbReference>
<evidence type="ECO:0000313" key="4">
    <source>
        <dbReference type="EMBL" id="KAG8586176.1"/>
    </source>
</evidence>